<evidence type="ECO:0000313" key="2">
    <source>
        <dbReference type="EMBL" id="TXJ51246.1"/>
    </source>
</evidence>
<protein>
    <submittedName>
        <fullName evidence="2">Uncharacterized protein</fullName>
    </submittedName>
</protein>
<organism evidence="2 3">
    <name type="scientific">Brachyspira aalborgi</name>
    <dbReference type="NCBI Taxonomy" id="29522"/>
    <lineage>
        <taxon>Bacteria</taxon>
        <taxon>Pseudomonadati</taxon>
        <taxon>Spirochaetota</taxon>
        <taxon>Spirochaetia</taxon>
        <taxon>Brachyspirales</taxon>
        <taxon>Brachyspiraceae</taxon>
        <taxon>Brachyspira</taxon>
    </lineage>
</organism>
<dbReference type="AlphaFoldDB" id="A0A5C8FNT8"/>
<comment type="caution">
    <text evidence="2">The sequence shown here is derived from an EMBL/GenBank/DDBJ whole genome shotgun (WGS) entry which is preliminary data.</text>
</comment>
<feature type="compositionally biased region" description="Low complexity" evidence="1">
    <location>
        <begin position="48"/>
        <end position="68"/>
    </location>
</feature>
<proteinExistence type="predicted"/>
<feature type="compositionally biased region" description="Basic and acidic residues" evidence="1">
    <location>
        <begin position="625"/>
        <end position="634"/>
    </location>
</feature>
<dbReference type="RefSeq" id="WP_147717870.1">
    <property type="nucleotide sequence ID" value="NZ_SAYE01000009.1"/>
</dbReference>
<evidence type="ECO:0000313" key="3">
    <source>
        <dbReference type="Proteomes" id="UP000322307"/>
    </source>
</evidence>
<name>A0A5C8FNT8_9SPIR</name>
<feature type="region of interest" description="Disordered" evidence="1">
    <location>
        <begin position="583"/>
        <end position="650"/>
    </location>
</feature>
<feature type="region of interest" description="Disordered" evidence="1">
    <location>
        <begin position="48"/>
        <end position="87"/>
    </location>
</feature>
<dbReference type="EMBL" id="SAYE01000009">
    <property type="protein sequence ID" value="TXJ51246.1"/>
    <property type="molecule type" value="Genomic_DNA"/>
</dbReference>
<feature type="compositionally biased region" description="Basic and acidic residues" evidence="1">
    <location>
        <begin position="583"/>
        <end position="610"/>
    </location>
</feature>
<reference evidence="2 3" key="1">
    <citation type="journal article" date="1992" name="Lakartidningen">
        <title>[Penicillin V and not amoxicillin is the first choice preparation in acute otitis].</title>
        <authorList>
            <person name="Kamme C."/>
            <person name="Lundgren K."/>
            <person name="Prellner K."/>
        </authorList>
    </citation>
    <scope>NUCLEOTIDE SEQUENCE [LARGE SCALE GENOMIC DNA]</scope>
    <source>
        <strain evidence="2 3">PC3939II</strain>
    </source>
</reference>
<feature type="compositionally biased region" description="Acidic residues" evidence="1">
    <location>
        <begin position="611"/>
        <end position="624"/>
    </location>
</feature>
<dbReference type="Proteomes" id="UP000322307">
    <property type="component" value="Unassembled WGS sequence"/>
</dbReference>
<accession>A0A5C8FNT8</accession>
<evidence type="ECO:0000256" key="1">
    <source>
        <dbReference type="SAM" id="MobiDB-lite"/>
    </source>
</evidence>
<sequence length="650" mass="75773">MGDIDKTRDRLKLDDIEEDDRRDLFNKFVDAGGEVVYDSRKKINSTTTNINSNTNSHIKKNNSINTNSQNRFEHSDIKPKKESHPTNKQTNYEAIEKIKTNEVFKPANKSKPLFFNFKLWLSAFSSGVITFFGGKVNPKFLNFIDKNVISSLLEMDTLMFNALNPMGINDADSKNKREKIISRFATELEDVELLERIKDQYDEKVYKNLLRPYKELDSPVVAVNYVNELKGMFRPLYVLHLYSSKIKLVGEKAMSSYAIVDNMSRGIVNSRISAFKRAVELIYSKYYPKLLILLQYASKEKLETLEEFNKFLEITDVDILGYYTKLKLANQKLHESKIEAAKENIGKKDEEEKLNKIESIGVKLIEKCVSFKKEDNNIEYETDPFYTIEENDKIYRIKVLIDFLDREYSILFVSNKVKYNLVYDNLVRTDYKSDFNNIFLSLSDINSRFNEYSEICKNILKVEEDEAMRFEQRVSMLSERNGQRAYISKNLKSTVMSIINSFKKKLDKLLLDKEEREKIIANPNDILTLFADIGNHKKRVQGYNVLKALTEAYYFISGFNYLITEGELSGAGILIDKAEETIEENKEEKDDKEDKKEEEIKENEETKNENNEDNNEVNNTEENEKEINNDKEENIDTLVSDNIDEDVKDM</sequence>
<feature type="compositionally biased region" description="Basic and acidic residues" evidence="1">
    <location>
        <begin position="71"/>
        <end position="85"/>
    </location>
</feature>
<gene>
    <name evidence="2" type="ORF">EPJ84_05100</name>
</gene>